<reference evidence="9 10" key="1">
    <citation type="submission" date="2023-11" db="EMBL/GenBank/DDBJ databases">
        <title>MicrobeMod: A computational toolkit for identifying prokaryotic methylation and restriction-modification with nanopore sequencing.</title>
        <authorList>
            <person name="Crits-Christoph A."/>
            <person name="Kang S.C."/>
            <person name="Lee H."/>
            <person name="Ostrov N."/>
        </authorList>
    </citation>
    <scope>NUCLEOTIDE SEQUENCE [LARGE SCALE GENOMIC DNA]</scope>
    <source>
        <strain evidence="9 10">ATCC 49870</strain>
    </source>
</reference>
<dbReference type="Proteomes" id="UP001327459">
    <property type="component" value="Chromosome"/>
</dbReference>
<evidence type="ECO:0000256" key="7">
    <source>
        <dbReference type="RuleBase" id="RU365103"/>
    </source>
</evidence>
<evidence type="ECO:0000313" key="10">
    <source>
        <dbReference type="Proteomes" id="UP001327459"/>
    </source>
</evidence>
<evidence type="ECO:0000256" key="5">
    <source>
        <dbReference type="ARBA" id="ARBA00031445"/>
    </source>
</evidence>
<dbReference type="Pfam" id="PF04413">
    <property type="entry name" value="Glycos_transf_N"/>
    <property type="match status" value="1"/>
</dbReference>
<dbReference type="PANTHER" id="PTHR42755">
    <property type="entry name" value="3-DEOXY-MANNO-OCTULOSONATE CYTIDYLYLTRANSFERASE"/>
    <property type="match status" value="1"/>
</dbReference>
<comment type="subcellular location">
    <subcellularLocation>
        <location evidence="7">Cell membrane</location>
    </subcellularLocation>
</comment>
<evidence type="ECO:0000256" key="4">
    <source>
        <dbReference type="ARBA" id="ARBA00022679"/>
    </source>
</evidence>
<evidence type="ECO:0000259" key="8">
    <source>
        <dbReference type="Pfam" id="PF04413"/>
    </source>
</evidence>
<feature type="domain" description="3-deoxy-D-manno-octulosonic-acid transferase N-terminal" evidence="8">
    <location>
        <begin position="34"/>
        <end position="206"/>
    </location>
</feature>
<evidence type="ECO:0000313" key="9">
    <source>
        <dbReference type="EMBL" id="WQH16289.1"/>
    </source>
</evidence>
<dbReference type="PANTHER" id="PTHR42755:SF1">
    <property type="entry name" value="3-DEOXY-D-MANNO-OCTULOSONIC ACID TRANSFERASE, MITOCHONDRIAL-RELATED"/>
    <property type="match status" value="1"/>
</dbReference>
<comment type="function">
    <text evidence="7">Involved in lipopolysaccharide (LPS) biosynthesis. Catalyzes the transfer of 3-deoxy-D-manno-octulosonate (Kdo) residue(s) from CMP-Kdo to lipid IV(A), the tetraacyldisaccharide-1,4'-bisphosphate precursor of lipid A.</text>
</comment>
<evidence type="ECO:0000256" key="3">
    <source>
        <dbReference type="ARBA" id="ARBA00019077"/>
    </source>
</evidence>
<dbReference type="InterPro" id="IPR039901">
    <property type="entry name" value="Kdotransferase"/>
</dbReference>
<name>A0ABZ0YVV0_9GAMM</name>
<dbReference type="GO" id="GO:0043842">
    <property type="term" value="F:Kdo transferase activity"/>
    <property type="evidence" value="ECO:0007669"/>
    <property type="project" value="UniProtKB-EC"/>
</dbReference>
<dbReference type="Gene3D" id="3.40.50.2000">
    <property type="entry name" value="Glycogen Phosphorylase B"/>
    <property type="match status" value="1"/>
</dbReference>
<dbReference type="RefSeq" id="WP_322521287.1">
    <property type="nucleotide sequence ID" value="NZ_CP140153.1"/>
</dbReference>
<comment type="catalytic activity">
    <reaction evidence="6 7">
        <text>lipid IVA (E. coli) + CMP-3-deoxy-beta-D-manno-octulosonate = alpha-Kdo-(2-&gt;6)-lipid IVA (E. coli) + CMP + H(+)</text>
        <dbReference type="Rhea" id="RHEA:28066"/>
        <dbReference type="ChEBI" id="CHEBI:15378"/>
        <dbReference type="ChEBI" id="CHEBI:58603"/>
        <dbReference type="ChEBI" id="CHEBI:60364"/>
        <dbReference type="ChEBI" id="CHEBI:60377"/>
        <dbReference type="ChEBI" id="CHEBI:85987"/>
        <dbReference type="EC" id="2.4.99.12"/>
    </reaction>
</comment>
<keyword evidence="7" id="KW-0448">Lipopolysaccharide biosynthesis</keyword>
<dbReference type="SUPFAM" id="SSF53756">
    <property type="entry name" value="UDP-Glycosyltransferase/glycogen phosphorylase"/>
    <property type="match status" value="1"/>
</dbReference>
<dbReference type="Gene3D" id="3.40.50.11720">
    <property type="entry name" value="3-Deoxy-D-manno-octulosonic-acid transferase, N-terminal domain"/>
    <property type="match status" value="1"/>
</dbReference>
<keyword evidence="10" id="KW-1185">Reference proteome</keyword>
<evidence type="ECO:0000256" key="1">
    <source>
        <dbReference type="ARBA" id="ARBA00004713"/>
    </source>
</evidence>
<protein>
    <recommendedName>
        <fullName evidence="3 7">3-deoxy-D-manno-octulosonic acid transferase</fullName>
        <shortName evidence="7">Kdo transferase</shortName>
        <ecNumber evidence="2 7">2.4.99.12</ecNumber>
    </recommendedName>
    <alternativeName>
        <fullName evidence="5 7">Lipid IV(A) 3-deoxy-D-manno-octulosonic acid transferase</fullName>
    </alternativeName>
</protein>
<keyword evidence="9" id="KW-0328">Glycosyltransferase</keyword>
<dbReference type="InterPro" id="IPR038107">
    <property type="entry name" value="Glycos_transf_N_sf"/>
</dbReference>
<evidence type="ECO:0000256" key="2">
    <source>
        <dbReference type="ARBA" id="ARBA00012621"/>
    </source>
</evidence>
<organism evidence="9 10">
    <name type="scientific">Guyparkeria halophila</name>
    <dbReference type="NCBI Taxonomy" id="47960"/>
    <lineage>
        <taxon>Bacteria</taxon>
        <taxon>Pseudomonadati</taxon>
        <taxon>Pseudomonadota</taxon>
        <taxon>Gammaproteobacteria</taxon>
        <taxon>Chromatiales</taxon>
        <taxon>Thioalkalibacteraceae</taxon>
        <taxon>Guyparkeria</taxon>
    </lineage>
</organism>
<proteinExistence type="inferred from homology"/>
<dbReference type="EC" id="2.4.99.12" evidence="2 7"/>
<evidence type="ECO:0000256" key="6">
    <source>
        <dbReference type="ARBA" id="ARBA00049183"/>
    </source>
</evidence>
<keyword evidence="7" id="KW-0472">Membrane</keyword>
<sequence length="410" mass="45284">MRRWQYQVALSLIAPWLLWDAWRRYRHARAGHRRLLEQFGRLRDGLPRGGVWLHAVSLGEVRAAAMLVSAVQARWPDLPIVISTTTETGAEAARGLDLPHFYAPFDLAFAQRRVLARLRPRLMVVMETELWPNLVREAGRADVPLVIANARLSDRSYRRYARWGGGLLREVLRGVELICAQSIADRDRFLALGAVRAEDCGNLKFDLPVSEKAEPLPTDRRLTWLAASTHPGEEAQVLGAHQAVLARYPEARLILVPRHPERAGEVRRLVERSGLSVGTWAPDRPPDSRPAVEVIDRAGLLAGLFAEVPVVFMGGSLVSVGGHNPIEPAAVGRAVLHGPAVQNFRQVFAVLGERNACREVADSKTLAAAVIECFARPEDWAATGSRARAVIAEHRGAADRLVGRLAAWLD</sequence>
<accession>A0ABZ0YVV0</accession>
<comment type="pathway">
    <text evidence="1 7">Bacterial outer membrane biogenesis; LPS core biosynthesis.</text>
</comment>
<gene>
    <name evidence="9" type="ORF">SR882_11125</name>
</gene>
<dbReference type="InterPro" id="IPR007507">
    <property type="entry name" value="Glycos_transf_N"/>
</dbReference>
<keyword evidence="4 7" id="KW-0808">Transferase</keyword>
<dbReference type="EMBL" id="CP140153">
    <property type="protein sequence ID" value="WQH16289.1"/>
    <property type="molecule type" value="Genomic_DNA"/>
</dbReference>
<keyword evidence="7" id="KW-1003">Cell membrane</keyword>
<comment type="similarity">
    <text evidence="7">Belongs to the glycosyltransferase group 1 family.</text>
</comment>